<dbReference type="Proteomes" id="UP001500791">
    <property type="component" value="Unassembled WGS sequence"/>
</dbReference>
<sequence>MKTSTRTAIAILALATTAAPMIAQAQDRHHDRRDRGERHERYDRNDRYERDRRDHRGPQREWRSDYRPAPHHVRPRHDDRRYSGPARWNRNDRNWWRDHRDFRDYRGNRAGYWYAPGYGYYRVDSRYHDYRWRSGSYLPASYRNYYVRDPDFYGLRPAPYGYRYVHAGNDIVMIALATGLISSVLSGVY</sequence>
<accession>A0ABP3IDC7</accession>
<feature type="region of interest" description="Disordered" evidence="1">
    <location>
        <begin position="22"/>
        <end position="83"/>
    </location>
</feature>
<evidence type="ECO:0000256" key="1">
    <source>
        <dbReference type="SAM" id="MobiDB-lite"/>
    </source>
</evidence>
<organism evidence="3 4">
    <name type="scientific">Brevundimonas terrae</name>
    <dbReference type="NCBI Taxonomy" id="363631"/>
    <lineage>
        <taxon>Bacteria</taxon>
        <taxon>Pseudomonadati</taxon>
        <taxon>Pseudomonadota</taxon>
        <taxon>Alphaproteobacteria</taxon>
        <taxon>Caulobacterales</taxon>
        <taxon>Caulobacteraceae</taxon>
        <taxon>Brevundimonas</taxon>
    </lineage>
</organism>
<evidence type="ECO:0008006" key="5">
    <source>
        <dbReference type="Google" id="ProtNLM"/>
    </source>
</evidence>
<proteinExistence type="predicted"/>
<protein>
    <recommendedName>
        <fullName evidence="5">RcnB family protein</fullName>
    </recommendedName>
</protein>
<feature type="chain" id="PRO_5046533539" description="RcnB family protein" evidence="2">
    <location>
        <begin position="26"/>
        <end position="189"/>
    </location>
</feature>
<dbReference type="RefSeq" id="WP_167178242.1">
    <property type="nucleotide sequence ID" value="NZ_BAAAEJ010000009.1"/>
</dbReference>
<feature type="signal peptide" evidence="2">
    <location>
        <begin position="1"/>
        <end position="25"/>
    </location>
</feature>
<evidence type="ECO:0000313" key="3">
    <source>
        <dbReference type="EMBL" id="GAA0398277.1"/>
    </source>
</evidence>
<evidence type="ECO:0000256" key="2">
    <source>
        <dbReference type="SAM" id="SignalP"/>
    </source>
</evidence>
<comment type="caution">
    <text evidence="3">The sequence shown here is derived from an EMBL/GenBank/DDBJ whole genome shotgun (WGS) entry which is preliminary data.</text>
</comment>
<name>A0ABP3IDC7_9CAUL</name>
<dbReference type="InterPro" id="IPR024572">
    <property type="entry name" value="RcnB"/>
</dbReference>
<gene>
    <name evidence="3" type="ORF">GCM10009093_26100</name>
</gene>
<dbReference type="Gene3D" id="3.10.450.160">
    <property type="entry name" value="inner membrane protein cigr"/>
    <property type="match status" value="1"/>
</dbReference>
<reference evidence="4" key="1">
    <citation type="journal article" date="2019" name="Int. J. Syst. Evol. Microbiol.">
        <title>The Global Catalogue of Microorganisms (GCM) 10K type strain sequencing project: providing services to taxonomists for standard genome sequencing and annotation.</title>
        <authorList>
            <consortium name="The Broad Institute Genomics Platform"/>
            <consortium name="The Broad Institute Genome Sequencing Center for Infectious Disease"/>
            <person name="Wu L."/>
            <person name="Ma J."/>
        </authorList>
    </citation>
    <scope>NUCLEOTIDE SEQUENCE [LARGE SCALE GENOMIC DNA]</scope>
    <source>
        <strain evidence="4">JCM 13476</strain>
    </source>
</reference>
<keyword evidence="2" id="KW-0732">Signal</keyword>
<keyword evidence="4" id="KW-1185">Reference proteome</keyword>
<feature type="compositionally biased region" description="Basic and acidic residues" evidence="1">
    <location>
        <begin position="26"/>
        <end position="68"/>
    </location>
</feature>
<dbReference type="Pfam" id="PF11776">
    <property type="entry name" value="RcnB"/>
    <property type="match status" value="1"/>
</dbReference>
<evidence type="ECO:0000313" key="4">
    <source>
        <dbReference type="Proteomes" id="UP001500791"/>
    </source>
</evidence>
<dbReference type="EMBL" id="BAAAEJ010000009">
    <property type="protein sequence ID" value="GAA0398277.1"/>
    <property type="molecule type" value="Genomic_DNA"/>
</dbReference>